<dbReference type="PANTHER" id="PTHR33568">
    <property type="entry name" value="DNA POLYMERASE"/>
    <property type="match status" value="1"/>
</dbReference>
<dbReference type="EMBL" id="JANEYG010000388">
    <property type="protein sequence ID" value="KAJ8909911.1"/>
    <property type="molecule type" value="Genomic_DNA"/>
</dbReference>
<dbReference type="SUPFAM" id="SSF56672">
    <property type="entry name" value="DNA/RNA polymerases"/>
    <property type="match status" value="1"/>
</dbReference>
<dbReference type="Proteomes" id="UP001159042">
    <property type="component" value="Unassembled WGS sequence"/>
</dbReference>
<evidence type="ECO:0000313" key="1">
    <source>
        <dbReference type="EMBL" id="KAJ8909911.1"/>
    </source>
</evidence>
<keyword evidence="2" id="KW-1185">Reference proteome</keyword>
<gene>
    <name evidence="1" type="ORF">NQ315_014918</name>
</gene>
<proteinExistence type="predicted"/>
<evidence type="ECO:0000313" key="2">
    <source>
        <dbReference type="Proteomes" id="UP001159042"/>
    </source>
</evidence>
<evidence type="ECO:0008006" key="3">
    <source>
        <dbReference type="Google" id="ProtNLM"/>
    </source>
</evidence>
<dbReference type="InterPro" id="IPR043502">
    <property type="entry name" value="DNA/RNA_pol_sf"/>
</dbReference>
<dbReference type="InterPro" id="IPR023211">
    <property type="entry name" value="DNA_pol_palm_dom_sf"/>
</dbReference>
<name>A0AAV8V7G0_9CUCU</name>
<reference evidence="1 2" key="1">
    <citation type="journal article" date="2023" name="Insect Mol. Biol.">
        <title>Genome sequencing provides insights into the evolution of gene families encoding plant cell wall-degrading enzymes in longhorned beetles.</title>
        <authorList>
            <person name="Shin N.R."/>
            <person name="Okamura Y."/>
            <person name="Kirsch R."/>
            <person name="Pauchet Y."/>
        </authorList>
    </citation>
    <scope>NUCLEOTIDE SEQUENCE [LARGE SCALE GENOMIC DNA]</scope>
    <source>
        <strain evidence="1">EAD_L_NR</strain>
    </source>
</reference>
<dbReference type="AlphaFoldDB" id="A0AAV8V7G0"/>
<dbReference type="PANTHER" id="PTHR33568:SF3">
    <property type="entry name" value="DNA-DIRECTED DNA POLYMERASE"/>
    <property type="match status" value="1"/>
</dbReference>
<organism evidence="1 2">
    <name type="scientific">Exocentrus adspersus</name>
    <dbReference type="NCBI Taxonomy" id="1586481"/>
    <lineage>
        <taxon>Eukaryota</taxon>
        <taxon>Metazoa</taxon>
        <taxon>Ecdysozoa</taxon>
        <taxon>Arthropoda</taxon>
        <taxon>Hexapoda</taxon>
        <taxon>Insecta</taxon>
        <taxon>Pterygota</taxon>
        <taxon>Neoptera</taxon>
        <taxon>Endopterygota</taxon>
        <taxon>Coleoptera</taxon>
        <taxon>Polyphaga</taxon>
        <taxon>Cucujiformia</taxon>
        <taxon>Chrysomeloidea</taxon>
        <taxon>Cerambycidae</taxon>
        <taxon>Lamiinae</taxon>
        <taxon>Acanthocinini</taxon>
        <taxon>Exocentrus</taxon>
    </lineage>
</organism>
<accession>A0AAV8V7G0</accession>
<dbReference type="Gene3D" id="1.10.287.690">
    <property type="entry name" value="Helix hairpin bin"/>
    <property type="match status" value="1"/>
</dbReference>
<comment type="caution">
    <text evidence="1">The sequence shown here is derived from an EMBL/GenBank/DDBJ whole genome shotgun (WGS) entry which is preliminary data.</text>
</comment>
<dbReference type="GO" id="GO:0071897">
    <property type="term" value="P:DNA biosynthetic process"/>
    <property type="evidence" value="ECO:0007669"/>
    <property type="project" value="UniProtKB-ARBA"/>
</dbReference>
<dbReference type="Gene3D" id="3.90.1600.10">
    <property type="entry name" value="Palm domain of DNA polymerase"/>
    <property type="match status" value="1"/>
</dbReference>
<sequence length="300" mass="34643">MGDVVVGHAVGLTDEEKDKYIEEFLEKEDVRLEFNEIVENPGLRSLAKLILNSFWGKLGQRENQPKTKIIRSPEEFFGMLTNPSIYVNAVLPINEDTLVVNWEHKEETYDPLATVNVVLAAYVTTQARLKLYSYLEKLGDRVLYYDTDSVIYTCREGDEYDVPTGEFLGDMTDELGAGSYITEFVSGGPKNYAYKYFDAKDNEEKVVCKVKGIALNYAASQLVNFDTIKKMILTPADPVYITSKNIRRTNEYEVVTRDYLIIYDKHVKISYKLHMHSITFCHFSRKPQILRKNFKRQKSF</sequence>
<protein>
    <recommendedName>
        <fullName evidence="3">DNA-directed DNA polymerase</fullName>
    </recommendedName>
</protein>